<keyword evidence="1" id="KW-1133">Transmembrane helix</keyword>
<dbReference type="EMBL" id="JACXAJ010000002">
    <property type="protein sequence ID" value="MBD1396937.1"/>
    <property type="molecule type" value="Genomic_DNA"/>
</dbReference>
<dbReference type="InterPro" id="IPR011468">
    <property type="entry name" value="DUF1574"/>
</dbReference>
<accession>A0ABR7XF67</accession>
<reference evidence="2 3" key="1">
    <citation type="submission" date="2020-09" db="EMBL/GenBank/DDBJ databases">
        <title>Genome sequencing and assembly of Pontibacter sp.</title>
        <authorList>
            <person name="Chhetri G."/>
        </authorList>
    </citation>
    <scope>NUCLEOTIDE SEQUENCE [LARGE SCALE GENOMIC DNA]</scope>
    <source>
        <strain evidence="2 3">JH31</strain>
    </source>
</reference>
<dbReference type="Pfam" id="PF07611">
    <property type="entry name" value="DUF1574"/>
    <property type="match status" value="1"/>
</dbReference>
<feature type="transmembrane region" description="Helical" evidence="1">
    <location>
        <begin position="6"/>
        <end position="29"/>
    </location>
</feature>
<dbReference type="Gene3D" id="3.40.50.1110">
    <property type="entry name" value="SGNH hydrolase"/>
    <property type="match status" value="1"/>
</dbReference>
<keyword evidence="1" id="KW-0812">Transmembrane</keyword>
<dbReference type="Proteomes" id="UP000625551">
    <property type="component" value="Unassembled WGS sequence"/>
</dbReference>
<dbReference type="InterPro" id="IPR036514">
    <property type="entry name" value="SGNH_hydro_sf"/>
</dbReference>
<protein>
    <submittedName>
        <fullName evidence="2">DUF1574 family protein</fullName>
    </submittedName>
</protein>
<evidence type="ECO:0000313" key="2">
    <source>
        <dbReference type="EMBL" id="MBD1396937.1"/>
    </source>
</evidence>
<comment type="caution">
    <text evidence="2">The sequence shown here is derived from an EMBL/GenBank/DDBJ whole genome shotgun (WGS) entry which is preliminary data.</text>
</comment>
<dbReference type="RefSeq" id="WP_191183073.1">
    <property type="nucleotide sequence ID" value="NZ_JACXAJ010000002.1"/>
</dbReference>
<keyword evidence="1" id="KW-0472">Membrane</keyword>
<name>A0ABR7XF67_9BACT</name>
<keyword evidence="3" id="KW-1185">Reference proteome</keyword>
<evidence type="ECO:0000256" key="1">
    <source>
        <dbReference type="SAM" id="Phobius"/>
    </source>
</evidence>
<organism evidence="2 3">
    <name type="scientific">Pontibacter aquaedesilientis</name>
    <dbReference type="NCBI Taxonomy" id="2766980"/>
    <lineage>
        <taxon>Bacteria</taxon>
        <taxon>Pseudomonadati</taxon>
        <taxon>Bacteroidota</taxon>
        <taxon>Cytophagia</taxon>
        <taxon>Cytophagales</taxon>
        <taxon>Hymenobacteraceae</taxon>
        <taxon>Pontibacter</taxon>
    </lineage>
</organism>
<evidence type="ECO:0000313" key="3">
    <source>
        <dbReference type="Proteomes" id="UP000625551"/>
    </source>
</evidence>
<gene>
    <name evidence="2" type="ORF">H9Q13_07155</name>
</gene>
<dbReference type="SUPFAM" id="SSF52266">
    <property type="entry name" value="SGNH hydrolase"/>
    <property type="match status" value="1"/>
</dbReference>
<sequence>MKKLFIKILAVIITGFLIYSGIVLVFYGIGKVNWLPNIKFVRGGVGDTLLRLREAKEAKGIDLICVGSSIVSRGYDPRVFAMEGIRLLNLGSSSQSPYASYFLLKMYLPSVKPKFVLLDLYWPMLSKIKSTESSIDLVSNSEINSEILEMVWYEKDALVMNTLFVSWITQIITPLNKAKQKTYDKRFYTEGGFSGTKQIYNTLTTDELSSFRKHNFTPAPIQLEYLGKIVQLCKDHNVELILTVTPVTEEFRYSVKNYDEYESFIKQFASKNNLILFNYNSNLDLDLSTERDFLDKNHLSQTGVEKFNEILIKDFIKLNQNKGNTN</sequence>
<proteinExistence type="predicted"/>